<dbReference type="GO" id="GO:0005634">
    <property type="term" value="C:nucleus"/>
    <property type="evidence" value="ECO:0007669"/>
    <property type="project" value="UniProtKB-SubCell"/>
</dbReference>
<comment type="subcellular location">
    <subcellularLocation>
        <location evidence="2">Cytoplasm</location>
    </subcellularLocation>
    <subcellularLocation>
        <location evidence="1">Nucleus</location>
    </subcellularLocation>
</comment>
<dbReference type="AlphaFoldDB" id="A0AA38HZ01"/>
<comment type="similarity">
    <text evidence="3">Belongs to the exportin family.</text>
</comment>
<dbReference type="PANTHER" id="PTHR21452:SF4">
    <property type="entry name" value="EXPORTIN-6"/>
    <property type="match status" value="1"/>
</dbReference>
<organism evidence="10 11">
    <name type="scientific">Zophobas morio</name>
    <dbReference type="NCBI Taxonomy" id="2755281"/>
    <lineage>
        <taxon>Eukaryota</taxon>
        <taxon>Metazoa</taxon>
        <taxon>Ecdysozoa</taxon>
        <taxon>Arthropoda</taxon>
        <taxon>Hexapoda</taxon>
        <taxon>Insecta</taxon>
        <taxon>Pterygota</taxon>
        <taxon>Neoptera</taxon>
        <taxon>Endopterygota</taxon>
        <taxon>Coleoptera</taxon>
        <taxon>Polyphaga</taxon>
        <taxon>Cucujiformia</taxon>
        <taxon>Tenebrionidae</taxon>
        <taxon>Zophobas</taxon>
    </lineage>
</organism>
<evidence type="ECO:0000256" key="8">
    <source>
        <dbReference type="SAM" id="MobiDB-lite"/>
    </source>
</evidence>
<keyword evidence="11" id="KW-1185">Reference proteome</keyword>
<keyword evidence="7" id="KW-0539">Nucleus</keyword>
<comment type="caution">
    <text evidence="10">The sequence shown here is derived from an EMBL/GenBank/DDBJ whole genome shotgun (WGS) entry which is preliminary data.</text>
</comment>
<reference evidence="10" key="1">
    <citation type="journal article" date="2023" name="G3 (Bethesda)">
        <title>Whole genome assemblies of Zophobas morio and Tenebrio molitor.</title>
        <authorList>
            <person name="Kaur S."/>
            <person name="Stinson S.A."/>
            <person name="diCenzo G.C."/>
        </authorList>
    </citation>
    <scope>NUCLEOTIDE SEQUENCE</scope>
    <source>
        <strain evidence="10">QUZm001</strain>
    </source>
</reference>
<dbReference type="Gene3D" id="1.25.10.10">
    <property type="entry name" value="Leucine-rich Repeat Variant"/>
    <property type="match status" value="1"/>
</dbReference>
<evidence type="ECO:0000256" key="6">
    <source>
        <dbReference type="ARBA" id="ARBA00022927"/>
    </source>
</evidence>
<dbReference type="InterPro" id="IPR011989">
    <property type="entry name" value="ARM-like"/>
</dbReference>
<dbReference type="InterPro" id="IPR001494">
    <property type="entry name" value="Importin-beta_N"/>
</dbReference>
<dbReference type="EMBL" id="JALNTZ010000007">
    <property type="protein sequence ID" value="KAJ3646215.1"/>
    <property type="molecule type" value="Genomic_DNA"/>
</dbReference>
<evidence type="ECO:0000256" key="7">
    <source>
        <dbReference type="ARBA" id="ARBA00023242"/>
    </source>
</evidence>
<dbReference type="GO" id="GO:0006611">
    <property type="term" value="P:protein export from nucleus"/>
    <property type="evidence" value="ECO:0007669"/>
    <property type="project" value="InterPro"/>
</dbReference>
<evidence type="ECO:0000313" key="11">
    <source>
        <dbReference type="Proteomes" id="UP001168821"/>
    </source>
</evidence>
<protein>
    <recommendedName>
        <fullName evidence="9">Importin N-terminal domain-containing protein</fullName>
    </recommendedName>
</protein>
<dbReference type="PROSITE" id="PS50166">
    <property type="entry name" value="IMPORTIN_B_NT"/>
    <property type="match status" value="1"/>
</dbReference>
<evidence type="ECO:0000256" key="1">
    <source>
        <dbReference type="ARBA" id="ARBA00004123"/>
    </source>
</evidence>
<dbReference type="SUPFAM" id="SSF48371">
    <property type="entry name" value="ARM repeat"/>
    <property type="match status" value="1"/>
</dbReference>
<dbReference type="SMART" id="SM00913">
    <property type="entry name" value="IBN_N"/>
    <property type="match status" value="1"/>
</dbReference>
<feature type="domain" description="Importin N-terminal" evidence="9">
    <location>
        <begin position="32"/>
        <end position="98"/>
    </location>
</feature>
<sequence>MDRNESDSLVALEYLMDEFFNPGTSNSRKHEIEQQLSSFKYLPQFWKLCLYFITNTSSQYVTMFALSTLESVINQQWANTDWPFREELKNTLYNYLIEKGNSAPHFVRGKYAKLLVAIAKQDWPSHYPNFFNNLLELLKTEPNQLIGLILLRTTSEELMGLHTSFENGRKDEVTRLLHEYIPIVFDSLNMILENLGSKPRHTATATPPPSPTHPSCAPSLPQQLVTTATFKPDSKVLNKEALETVQHLFTWVQINQIPPSIIKAIFNFTNISSYAQDDHDMCVLAMSTINELLYRKCTPPGSQEFFTQLYYYTIELLRDITNSRIDTLDPIFVEKLSELLILLVEQHLWRLEMEPRFSALEFLSLLYQLTVQLPSVQCYLRCLNVWAVFFKQTKPQKSQKYLEAFLGLLTALLKKIQFSSNGNQLRLIDNVETNDDNETEWQIFLKTSLEIISMVAEYAPLETLNVILIPWKTCYDIYQRIETIVDHQNCSLNCELAESERLSYIITDFSSLTQTLARLSPIFFDQEAEEVTNVSTPMVNNLIEKLLESASLATSIRFYSLKTNNPRLTDCFIDNHSQLLAALKTYLIWITRNDKVAVENLKLIVDITLPVIHSAVPVKVSNSAAHLLLALSNLTCAPNLMLLADVAQFINVAPNLKFRDNQTTFVTYSAITNLLLKPWPDCSLDSANHRNYLTGVFFDGLTWTFRDLSSSDNENRVRQVVEGVLPALSHIVDFSKDLPMASKKKLFLAIKSTIEHAVILFPAYAKNSEISTFVLIFFLNVLRVLQQQLGVDGTKNAVQVFLDVAVKEQEAGNFLDKLLQIFQLVIEAPGSSYKNFLAGILQLCMDNVYPFLLSHGTEKTDAFMALLTLLHSILLHRWQYFYSSQVRLGYSPVYSETEGDAPEPIQLMAVLQVFGQALLQQDINIFKLSLASLEDLNAKWKLYHNVLFRYNGLSKYLTVLVQTLIDKSQSLLSEDIQVAIYNMATVNFDYFFATFLPGFLRGIDAITDQQREVLLTNFMQNHDKDMPTFVQHLRIFVNDIHHFRLCSMPSGFV</sequence>
<keyword evidence="6" id="KW-0653">Protein transport</keyword>
<evidence type="ECO:0000313" key="10">
    <source>
        <dbReference type="EMBL" id="KAJ3646215.1"/>
    </source>
</evidence>
<evidence type="ECO:0000256" key="2">
    <source>
        <dbReference type="ARBA" id="ARBA00004496"/>
    </source>
</evidence>
<dbReference type="Pfam" id="PF08389">
    <property type="entry name" value="Xpo1"/>
    <property type="match status" value="1"/>
</dbReference>
<evidence type="ECO:0000259" key="9">
    <source>
        <dbReference type="PROSITE" id="PS50166"/>
    </source>
</evidence>
<dbReference type="GO" id="GO:0005737">
    <property type="term" value="C:cytoplasm"/>
    <property type="evidence" value="ECO:0007669"/>
    <property type="project" value="UniProtKB-SubCell"/>
</dbReference>
<evidence type="ECO:0000256" key="4">
    <source>
        <dbReference type="ARBA" id="ARBA00022448"/>
    </source>
</evidence>
<dbReference type="InterPro" id="IPR040016">
    <property type="entry name" value="XPO6"/>
</dbReference>
<dbReference type="InterPro" id="IPR013598">
    <property type="entry name" value="Exportin-1/Importin-b-like"/>
</dbReference>
<gene>
    <name evidence="10" type="ORF">Zmor_023810</name>
</gene>
<evidence type="ECO:0000256" key="3">
    <source>
        <dbReference type="ARBA" id="ARBA00009466"/>
    </source>
</evidence>
<dbReference type="Proteomes" id="UP001168821">
    <property type="component" value="Unassembled WGS sequence"/>
</dbReference>
<proteinExistence type="inferred from homology"/>
<feature type="region of interest" description="Disordered" evidence="8">
    <location>
        <begin position="199"/>
        <end position="218"/>
    </location>
</feature>
<dbReference type="InterPro" id="IPR016024">
    <property type="entry name" value="ARM-type_fold"/>
</dbReference>
<accession>A0AA38HZ01</accession>
<keyword evidence="5" id="KW-0963">Cytoplasm</keyword>
<dbReference type="Pfam" id="PF03810">
    <property type="entry name" value="IBN_N"/>
    <property type="match status" value="1"/>
</dbReference>
<evidence type="ECO:0000256" key="5">
    <source>
        <dbReference type="ARBA" id="ARBA00022490"/>
    </source>
</evidence>
<dbReference type="GO" id="GO:0031267">
    <property type="term" value="F:small GTPase binding"/>
    <property type="evidence" value="ECO:0007669"/>
    <property type="project" value="InterPro"/>
</dbReference>
<dbReference type="GO" id="GO:0005049">
    <property type="term" value="F:nuclear export signal receptor activity"/>
    <property type="evidence" value="ECO:0007669"/>
    <property type="project" value="InterPro"/>
</dbReference>
<keyword evidence="4" id="KW-0813">Transport</keyword>
<dbReference type="PANTHER" id="PTHR21452">
    <property type="entry name" value="EXPORTIN-6"/>
    <property type="match status" value="1"/>
</dbReference>
<name>A0AA38HZ01_9CUCU</name>